<proteinExistence type="predicted"/>
<gene>
    <name evidence="2" type="ORF">BGZ96_003357</name>
</gene>
<keyword evidence="1" id="KW-1133">Transmembrane helix</keyword>
<feature type="transmembrane region" description="Helical" evidence="1">
    <location>
        <begin position="67"/>
        <end position="95"/>
    </location>
</feature>
<feature type="transmembrane region" description="Helical" evidence="1">
    <location>
        <begin position="107"/>
        <end position="125"/>
    </location>
</feature>
<organism evidence="2 3">
    <name type="scientific">Linnemannia gamsii</name>
    <dbReference type="NCBI Taxonomy" id="64522"/>
    <lineage>
        <taxon>Eukaryota</taxon>
        <taxon>Fungi</taxon>
        <taxon>Fungi incertae sedis</taxon>
        <taxon>Mucoromycota</taxon>
        <taxon>Mortierellomycotina</taxon>
        <taxon>Mortierellomycetes</taxon>
        <taxon>Mortierellales</taxon>
        <taxon>Mortierellaceae</taxon>
        <taxon>Linnemannia</taxon>
    </lineage>
</organism>
<evidence type="ECO:0000313" key="3">
    <source>
        <dbReference type="Proteomes" id="UP001194696"/>
    </source>
</evidence>
<keyword evidence="1" id="KW-0472">Membrane</keyword>
<comment type="caution">
    <text evidence="2">The sequence shown here is derived from an EMBL/GenBank/DDBJ whole genome shotgun (WGS) entry which is preliminary data.</text>
</comment>
<name>A0ABQ7K711_9FUNG</name>
<reference evidence="2 3" key="1">
    <citation type="journal article" date="2020" name="Fungal Divers.">
        <title>Resolving the Mortierellaceae phylogeny through synthesis of multi-gene phylogenetics and phylogenomics.</title>
        <authorList>
            <person name="Vandepol N."/>
            <person name="Liber J."/>
            <person name="Desiro A."/>
            <person name="Na H."/>
            <person name="Kennedy M."/>
            <person name="Barry K."/>
            <person name="Grigoriev I.V."/>
            <person name="Miller A.N."/>
            <person name="O'Donnell K."/>
            <person name="Stajich J.E."/>
            <person name="Bonito G."/>
        </authorList>
    </citation>
    <scope>NUCLEOTIDE SEQUENCE [LARGE SCALE GENOMIC DNA]</scope>
    <source>
        <strain evidence="2 3">AD045</strain>
    </source>
</reference>
<dbReference type="Pfam" id="PF16015">
    <property type="entry name" value="Promethin"/>
    <property type="match status" value="1"/>
</dbReference>
<keyword evidence="1" id="KW-0812">Transmembrane</keyword>
<evidence type="ECO:0000313" key="2">
    <source>
        <dbReference type="EMBL" id="KAG0293085.1"/>
    </source>
</evidence>
<sequence length="179" mass="18892">MASVTGDRRVDPARDVAQEAPQIVASKAQSVLQSVKRMGIVQHYVLPPVGYLKQRYVQAPVTVKVGIIGFGAMSAIPLGCFLGFMSLVTVGCMIVGGIGFTIVEGGFAMFGSVFLLPALGVSLLVTCGVGLVSMVAYVCYLMACAVLGMIWGQGDTHEAQRQTRDAKQRVHEGGQRVTG</sequence>
<protein>
    <submittedName>
        <fullName evidence="2">Uncharacterized protein</fullName>
    </submittedName>
</protein>
<evidence type="ECO:0000256" key="1">
    <source>
        <dbReference type="SAM" id="Phobius"/>
    </source>
</evidence>
<dbReference type="Proteomes" id="UP001194696">
    <property type="component" value="Unassembled WGS sequence"/>
</dbReference>
<feature type="transmembrane region" description="Helical" evidence="1">
    <location>
        <begin position="131"/>
        <end position="152"/>
    </location>
</feature>
<dbReference type="EMBL" id="JAAAIM010000171">
    <property type="protein sequence ID" value="KAG0293085.1"/>
    <property type="molecule type" value="Genomic_DNA"/>
</dbReference>
<keyword evidence="3" id="KW-1185">Reference proteome</keyword>
<accession>A0ABQ7K711</accession>